<dbReference type="EMBL" id="QSIO01000001">
    <property type="protein sequence ID" value="RHC95737.1"/>
    <property type="molecule type" value="Genomic_DNA"/>
</dbReference>
<keyword evidence="4 6" id="KW-1133">Transmembrane helix</keyword>
<proteinExistence type="inferred from homology"/>
<reference evidence="11 12" key="1">
    <citation type="submission" date="2018-08" db="EMBL/GenBank/DDBJ databases">
        <title>A genome reference for cultivated species of the human gut microbiota.</title>
        <authorList>
            <person name="Zou Y."/>
            <person name="Xue W."/>
            <person name="Luo G."/>
        </authorList>
    </citation>
    <scope>NUCLEOTIDE SEQUENCE [LARGE SCALE GENOMIC DNA]</scope>
    <source>
        <strain evidence="10 11">AF30-12BH</strain>
        <strain evidence="9 12">AM33-3BH</strain>
    </source>
</reference>
<dbReference type="InterPro" id="IPR051790">
    <property type="entry name" value="Cytochrome_c-biogenesis_DsbD"/>
</dbReference>
<evidence type="ECO:0000256" key="1">
    <source>
        <dbReference type="ARBA" id="ARBA00004141"/>
    </source>
</evidence>
<feature type="transmembrane region" description="Helical" evidence="6">
    <location>
        <begin position="133"/>
        <end position="158"/>
    </location>
</feature>
<feature type="domain" description="Cytochrome C biogenesis protein transmembrane" evidence="7">
    <location>
        <begin position="8"/>
        <end position="221"/>
    </location>
</feature>
<evidence type="ECO:0000256" key="6">
    <source>
        <dbReference type="SAM" id="Phobius"/>
    </source>
</evidence>
<feature type="transmembrane region" description="Helical" evidence="6">
    <location>
        <begin position="170"/>
        <end position="194"/>
    </location>
</feature>
<feature type="transmembrane region" description="Helical" evidence="6">
    <location>
        <begin position="6"/>
        <end position="35"/>
    </location>
</feature>
<evidence type="ECO:0000313" key="8">
    <source>
        <dbReference type="EMBL" id="MDB8620186.1"/>
    </source>
</evidence>
<evidence type="ECO:0000256" key="4">
    <source>
        <dbReference type="ARBA" id="ARBA00022989"/>
    </source>
</evidence>
<evidence type="ECO:0000256" key="5">
    <source>
        <dbReference type="ARBA" id="ARBA00023136"/>
    </source>
</evidence>
<accession>A0A414CL57</accession>
<dbReference type="PANTHER" id="PTHR31272">
    <property type="entry name" value="CYTOCHROME C-TYPE BIOGENESIS PROTEIN HI_1454-RELATED"/>
    <property type="match status" value="1"/>
</dbReference>
<dbReference type="GO" id="GO:0017004">
    <property type="term" value="P:cytochrome complex assembly"/>
    <property type="evidence" value="ECO:0007669"/>
    <property type="project" value="InterPro"/>
</dbReference>
<dbReference type="PANTHER" id="PTHR31272:SF4">
    <property type="entry name" value="CYTOCHROME C-TYPE BIOGENESIS PROTEIN HI_1454-RELATED"/>
    <property type="match status" value="1"/>
</dbReference>
<evidence type="ECO:0000256" key="3">
    <source>
        <dbReference type="ARBA" id="ARBA00022692"/>
    </source>
</evidence>
<evidence type="ECO:0000256" key="2">
    <source>
        <dbReference type="ARBA" id="ARBA00006143"/>
    </source>
</evidence>
<gene>
    <name evidence="8" type="primary">ccdA2</name>
    <name evidence="9" type="ORF">DW820_01000</name>
    <name evidence="10" type="ORF">DWZ19_08995</name>
    <name evidence="8" type="ORF">PNV36_07165</name>
</gene>
<feature type="transmembrane region" description="Helical" evidence="6">
    <location>
        <begin position="206"/>
        <end position="227"/>
    </location>
</feature>
<evidence type="ECO:0000313" key="12">
    <source>
        <dbReference type="Proteomes" id="UP000285773"/>
    </source>
</evidence>
<dbReference type="Pfam" id="PF02683">
    <property type="entry name" value="DsbD_TM"/>
    <property type="match status" value="1"/>
</dbReference>
<dbReference type="Proteomes" id="UP000285773">
    <property type="component" value="Unassembled WGS sequence"/>
</dbReference>
<dbReference type="AlphaFoldDB" id="A0A414CL57"/>
<dbReference type="InterPro" id="IPR003834">
    <property type="entry name" value="Cyt_c_assmbl_TM_dom"/>
</dbReference>
<reference evidence="8" key="2">
    <citation type="submission" date="2023-01" db="EMBL/GenBank/DDBJ databases">
        <title>Human gut microbiome strain richness.</title>
        <authorList>
            <person name="Chen-Liaw A."/>
        </authorList>
    </citation>
    <scope>NUCLEOTIDE SEQUENCE</scope>
    <source>
        <strain evidence="8">1001262st2_G8_1001262B_160229</strain>
    </source>
</reference>
<feature type="transmembrane region" description="Helical" evidence="6">
    <location>
        <begin position="90"/>
        <end position="112"/>
    </location>
</feature>
<organism evidence="9 12">
    <name type="scientific">Streptococcus parasanguinis</name>
    <dbReference type="NCBI Taxonomy" id="1318"/>
    <lineage>
        <taxon>Bacteria</taxon>
        <taxon>Bacillati</taxon>
        <taxon>Bacillota</taxon>
        <taxon>Bacilli</taxon>
        <taxon>Lactobacillales</taxon>
        <taxon>Streptococcaceae</taxon>
        <taxon>Streptococcus</taxon>
    </lineage>
</organism>
<comment type="caution">
    <text evidence="9">The sequence shown here is derived from an EMBL/GenBank/DDBJ whole genome shotgun (WGS) entry which is preliminary data.</text>
</comment>
<dbReference type="GO" id="GO:0016020">
    <property type="term" value="C:membrane"/>
    <property type="evidence" value="ECO:0007669"/>
    <property type="project" value="UniProtKB-SubCell"/>
</dbReference>
<feature type="transmembrane region" description="Helical" evidence="6">
    <location>
        <begin position="55"/>
        <end position="78"/>
    </location>
</feature>
<name>A0A414CL57_STRPA</name>
<dbReference type="EMBL" id="QRQU01000007">
    <property type="protein sequence ID" value="RHN24361.1"/>
    <property type="molecule type" value="Genomic_DNA"/>
</dbReference>
<comment type="similarity">
    <text evidence="2">Belongs to the DsbD family.</text>
</comment>
<evidence type="ECO:0000313" key="9">
    <source>
        <dbReference type="EMBL" id="RHC95737.1"/>
    </source>
</evidence>
<evidence type="ECO:0000313" key="10">
    <source>
        <dbReference type="EMBL" id="RHN24361.1"/>
    </source>
</evidence>
<protein>
    <submittedName>
        <fullName evidence="9">Cytochrome c biogenesis protein CcdA</fullName>
    </submittedName>
    <submittedName>
        <fullName evidence="8">Thiol-disulfide oxidoreductase-associated membrane protein CcdA2</fullName>
    </submittedName>
</protein>
<keyword evidence="3 6" id="KW-0812">Transmembrane</keyword>
<dbReference type="Proteomes" id="UP001212685">
    <property type="component" value="Unassembled WGS sequence"/>
</dbReference>
<sequence>MNPIVFSLTVFLAGILSFFSPCVFPLLPVYIGILLGSDQEKAIQLFGKKIRWHGLLKTLCFIAGISVIFLLIGFGAGLLGKIMYTNWFRYLMGALIIILGLHQMEVFHFHFLEKQKSVDFGANKQKNELFSAFLLGLGFSFGWTPCIGPVLGSVLALAASDGQDALMGAIYLLVYTLGMALPFLLLALASSLVLPYFNRLKPHLLLLKKIGGAIIILMGILLLLGQLNSLSSIFS</sequence>
<keyword evidence="5 6" id="KW-0472">Membrane</keyword>
<dbReference type="Proteomes" id="UP000285725">
    <property type="component" value="Unassembled WGS sequence"/>
</dbReference>
<dbReference type="EMBL" id="JAQMJV010000010">
    <property type="protein sequence ID" value="MDB8620186.1"/>
    <property type="molecule type" value="Genomic_DNA"/>
</dbReference>
<evidence type="ECO:0000313" key="11">
    <source>
        <dbReference type="Proteomes" id="UP000285725"/>
    </source>
</evidence>
<comment type="subcellular location">
    <subcellularLocation>
        <location evidence="1">Membrane</location>
        <topology evidence="1">Multi-pass membrane protein</topology>
    </subcellularLocation>
</comment>
<evidence type="ECO:0000259" key="7">
    <source>
        <dbReference type="Pfam" id="PF02683"/>
    </source>
</evidence>
<dbReference type="RefSeq" id="WP_049482972.1">
    <property type="nucleotide sequence ID" value="NZ_CABJDC010000007.1"/>
</dbReference>